<keyword evidence="2" id="KW-1185">Reference proteome</keyword>
<evidence type="ECO:0000313" key="2">
    <source>
        <dbReference type="Proteomes" id="UP000018895"/>
    </source>
</evidence>
<dbReference type="EMBL" id="BAUU01000005">
    <property type="protein sequence ID" value="GAE29602.1"/>
    <property type="molecule type" value="Genomic_DNA"/>
</dbReference>
<sequence length="50" mass="5621">MFINIAEGSQGRIEEDVGEFAGGVGFARYALSNKISLYFKTFCCAFRYDK</sequence>
<dbReference type="STRING" id="1236971.JCM9152_968"/>
<evidence type="ECO:0000313" key="1">
    <source>
        <dbReference type="EMBL" id="GAE29602.1"/>
    </source>
</evidence>
<comment type="caution">
    <text evidence="1">The sequence shown here is derived from an EMBL/GenBank/DDBJ whole genome shotgun (WGS) entry which is preliminary data.</text>
</comment>
<dbReference type="Proteomes" id="UP000018895">
    <property type="component" value="Unassembled WGS sequence"/>
</dbReference>
<reference evidence="1" key="1">
    <citation type="journal article" date="2014" name="Genome Announc.">
        <title>Draft Genome Sequences of Three Alkaliphilic Bacillus Strains, Bacillus wakoensis JCM 9140T, Bacillus akibai JCM 9157T, and Bacillus hemicellulosilyticus JCM 9152T.</title>
        <authorList>
            <person name="Yuki M."/>
            <person name="Oshima K."/>
            <person name="Suda W."/>
            <person name="Oshida Y."/>
            <person name="Kitamura K."/>
            <person name="Iida T."/>
            <person name="Hattori M."/>
            <person name="Ohkuma M."/>
        </authorList>
    </citation>
    <scope>NUCLEOTIDE SEQUENCE [LARGE SCALE GENOMIC DNA]</scope>
    <source>
        <strain evidence="1">JCM 9152</strain>
    </source>
</reference>
<name>W4QCC1_9BACI</name>
<organism evidence="1 2">
    <name type="scientific">Halalkalibacter hemicellulosilyticusJCM 9152</name>
    <dbReference type="NCBI Taxonomy" id="1236971"/>
    <lineage>
        <taxon>Bacteria</taxon>
        <taxon>Bacillati</taxon>
        <taxon>Bacillota</taxon>
        <taxon>Bacilli</taxon>
        <taxon>Bacillales</taxon>
        <taxon>Bacillaceae</taxon>
        <taxon>Halalkalibacter</taxon>
    </lineage>
</organism>
<accession>W4QCC1</accession>
<proteinExistence type="predicted"/>
<dbReference type="AlphaFoldDB" id="W4QCC1"/>
<protein>
    <submittedName>
        <fullName evidence="1">Uncharacterized protein</fullName>
    </submittedName>
</protein>
<gene>
    <name evidence="1" type="ORF">JCM9152_968</name>
</gene>